<dbReference type="AlphaFoldDB" id="A0A0F9SS75"/>
<protein>
    <submittedName>
        <fullName evidence="1">Uncharacterized protein</fullName>
    </submittedName>
</protein>
<proteinExistence type="predicted"/>
<evidence type="ECO:0000313" key="1">
    <source>
        <dbReference type="EMBL" id="KKN71815.1"/>
    </source>
</evidence>
<comment type="caution">
    <text evidence="1">The sequence shown here is derived from an EMBL/GenBank/DDBJ whole genome shotgun (WGS) entry which is preliminary data.</text>
</comment>
<name>A0A0F9SS75_9ZZZZ</name>
<gene>
    <name evidence="1" type="ORF">LCGC14_0416690</name>
</gene>
<organism evidence="1">
    <name type="scientific">marine sediment metagenome</name>
    <dbReference type="NCBI Taxonomy" id="412755"/>
    <lineage>
        <taxon>unclassified sequences</taxon>
        <taxon>metagenomes</taxon>
        <taxon>ecological metagenomes</taxon>
    </lineage>
</organism>
<dbReference type="EMBL" id="LAZR01000375">
    <property type="protein sequence ID" value="KKN71815.1"/>
    <property type="molecule type" value="Genomic_DNA"/>
</dbReference>
<sequence>MSSVTSTIILSLFANNHLEEINNYLKGQNHNAVVEIDCCSGGGEKCMSPAILMGGFNNMDIDAFIQFLKTLDWQSDAILVYCHDQEDFYSVIRLSKEKSPFRWKQ</sequence>
<accession>A0A0F9SS75</accession>
<reference evidence="1" key="1">
    <citation type="journal article" date="2015" name="Nature">
        <title>Complex archaea that bridge the gap between prokaryotes and eukaryotes.</title>
        <authorList>
            <person name="Spang A."/>
            <person name="Saw J.H."/>
            <person name="Jorgensen S.L."/>
            <person name="Zaremba-Niedzwiedzka K."/>
            <person name="Martijn J."/>
            <person name="Lind A.E."/>
            <person name="van Eijk R."/>
            <person name="Schleper C."/>
            <person name="Guy L."/>
            <person name="Ettema T.J."/>
        </authorList>
    </citation>
    <scope>NUCLEOTIDE SEQUENCE</scope>
</reference>